<evidence type="ECO:0000259" key="2">
    <source>
        <dbReference type="Pfam" id="PF02397"/>
    </source>
</evidence>
<dbReference type="InterPro" id="IPR003362">
    <property type="entry name" value="Bact_transf"/>
</dbReference>
<comment type="caution">
    <text evidence="3">The sequence shown here is derived from an EMBL/GenBank/DDBJ whole genome shotgun (WGS) entry which is preliminary data.</text>
</comment>
<dbReference type="EMBL" id="JACOPG010000001">
    <property type="protein sequence ID" value="MBC5685453.1"/>
    <property type="molecule type" value="Genomic_DNA"/>
</dbReference>
<sequence>MTEHSGSPIGDTTDPYVYCAAPVYGAVFCHRIGSGSDGGDVFYRQTRCTKDMRNFEIIKFRSMIMGAEEKSGPQIAGKKDERMTRVGYVLRKFKIDELPQLINIFRGDMSFVGPRPERPEIIAEIVEDVPEYTFRATVPAGLTGYAQVHGDYHTEFLDKLKWDLMYIENHSLMLDLKIILMTVPVVLRGSDDV</sequence>
<comment type="similarity">
    <text evidence="1">Belongs to the bacterial sugar transferase family.</text>
</comment>
<dbReference type="PANTHER" id="PTHR30576">
    <property type="entry name" value="COLANIC BIOSYNTHESIS UDP-GLUCOSE LIPID CARRIER TRANSFERASE"/>
    <property type="match status" value="1"/>
</dbReference>
<feature type="domain" description="Bacterial sugar transferase" evidence="2">
    <location>
        <begin position="32"/>
        <end position="187"/>
    </location>
</feature>
<evidence type="ECO:0000313" key="3">
    <source>
        <dbReference type="EMBL" id="MBC5685453.1"/>
    </source>
</evidence>
<reference evidence="3 4" key="1">
    <citation type="submission" date="2020-08" db="EMBL/GenBank/DDBJ databases">
        <title>Genome public.</title>
        <authorList>
            <person name="Liu C."/>
            <person name="Sun Q."/>
        </authorList>
    </citation>
    <scope>NUCLEOTIDE SEQUENCE [LARGE SCALE GENOMIC DNA]</scope>
    <source>
        <strain evidence="3 4">NSJ-9</strain>
    </source>
</reference>
<keyword evidence="3" id="KW-0808">Transferase</keyword>
<evidence type="ECO:0000256" key="1">
    <source>
        <dbReference type="ARBA" id="ARBA00006464"/>
    </source>
</evidence>
<evidence type="ECO:0000313" key="4">
    <source>
        <dbReference type="Proteomes" id="UP000643810"/>
    </source>
</evidence>
<proteinExistence type="inferred from homology"/>
<dbReference type="GO" id="GO:0016740">
    <property type="term" value="F:transferase activity"/>
    <property type="evidence" value="ECO:0007669"/>
    <property type="project" value="UniProtKB-KW"/>
</dbReference>
<name>A0ABR7GDD7_9FIRM</name>
<organism evidence="3 4">
    <name type="scientific">Roseburia lenta</name>
    <dbReference type="NCBI Taxonomy" id="2763061"/>
    <lineage>
        <taxon>Bacteria</taxon>
        <taxon>Bacillati</taxon>
        <taxon>Bacillota</taxon>
        <taxon>Clostridia</taxon>
        <taxon>Lachnospirales</taxon>
        <taxon>Lachnospiraceae</taxon>
        <taxon>Roseburia</taxon>
    </lineage>
</organism>
<dbReference type="PANTHER" id="PTHR30576:SF0">
    <property type="entry name" value="UNDECAPRENYL-PHOSPHATE N-ACETYLGALACTOSAMINYL 1-PHOSPHATE TRANSFERASE-RELATED"/>
    <property type="match status" value="1"/>
</dbReference>
<dbReference type="Pfam" id="PF02397">
    <property type="entry name" value="Bac_transf"/>
    <property type="match status" value="1"/>
</dbReference>
<accession>A0ABR7GDD7</accession>
<keyword evidence="4" id="KW-1185">Reference proteome</keyword>
<dbReference type="RefSeq" id="WP_186853951.1">
    <property type="nucleotide sequence ID" value="NZ_JACOPG010000001.1"/>
</dbReference>
<protein>
    <submittedName>
        <fullName evidence="3">Sugar transferase</fullName>
    </submittedName>
</protein>
<gene>
    <name evidence="3" type="ORF">H8R94_02300</name>
</gene>
<dbReference type="Proteomes" id="UP000643810">
    <property type="component" value="Unassembled WGS sequence"/>
</dbReference>